<evidence type="ECO:0000313" key="7">
    <source>
        <dbReference type="EMBL" id="KAK3003190.1"/>
    </source>
</evidence>
<dbReference type="Pfam" id="PF05938">
    <property type="entry name" value="Self-incomp_S1"/>
    <property type="match status" value="1"/>
</dbReference>
<protein>
    <recommendedName>
        <fullName evidence="6">S-protein homolog</fullName>
    </recommendedName>
</protein>
<evidence type="ECO:0000256" key="5">
    <source>
        <dbReference type="ARBA" id="ARBA00022729"/>
    </source>
</evidence>
<evidence type="ECO:0000256" key="1">
    <source>
        <dbReference type="ARBA" id="ARBA00004613"/>
    </source>
</evidence>
<comment type="similarity">
    <text evidence="2 6">Belongs to the plant self-incompatibility (S1) protein family.</text>
</comment>
<evidence type="ECO:0000313" key="8">
    <source>
        <dbReference type="Proteomes" id="UP001188597"/>
    </source>
</evidence>
<evidence type="ECO:0000256" key="4">
    <source>
        <dbReference type="ARBA" id="ARBA00022525"/>
    </source>
</evidence>
<reference evidence="7" key="1">
    <citation type="submission" date="2022-12" db="EMBL/GenBank/DDBJ databases">
        <title>Draft genome assemblies for two species of Escallonia (Escalloniales).</title>
        <authorList>
            <person name="Chanderbali A."/>
            <person name="Dervinis C."/>
            <person name="Anghel I."/>
            <person name="Soltis D."/>
            <person name="Soltis P."/>
            <person name="Zapata F."/>
        </authorList>
    </citation>
    <scope>NUCLEOTIDE SEQUENCE</scope>
    <source>
        <strain evidence="7">UCBG64.0493</strain>
        <tissue evidence="7">Leaf</tissue>
    </source>
</reference>
<dbReference type="PANTHER" id="PTHR31232">
    <property type="match status" value="1"/>
</dbReference>
<gene>
    <name evidence="7" type="ORF">RJ639_019919</name>
</gene>
<dbReference type="InterPro" id="IPR010264">
    <property type="entry name" value="Self-incomp_S1"/>
</dbReference>
<sequence>MQWRSVGLAVVRWWFVAVDPSSSSPCGTTVEIAPCGGNIISNHTSYENLQTSKDNDLGNRTLQPGEHYKWHFRPNIGRTTLFFCTFWWNSKTKSFVVFDVKHIAESCNTQFIFGYQKCFWYVMEDGFWFNNFFPETKFLKDGKNRSRTEMYVVSRTCKDGTVLESAKGKLTQNSCV</sequence>
<dbReference type="GO" id="GO:0005576">
    <property type="term" value="C:extracellular region"/>
    <property type="evidence" value="ECO:0007669"/>
    <property type="project" value="UniProtKB-SubCell"/>
</dbReference>
<evidence type="ECO:0000256" key="3">
    <source>
        <dbReference type="ARBA" id="ARBA00022471"/>
    </source>
</evidence>
<dbReference type="AlphaFoldDB" id="A0AA88V7A7"/>
<dbReference type="Proteomes" id="UP001188597">
    <property type="component" value="Unassembled WGS sequence"/>
</dbReference>
<keyword evidence="4 6" id="KW-0964">Secreted</keyword>
<evidence type="ECO:0000256" key="6">
    <source>
        <dbReference type="RuleBase" id="RU367044"/>
    </source>
</evidence>
<dbReference type="GO" id="GO:0060320">
    <property type="term" value="P:rejection of self pollen"/>
    <property type="evidence" value="ECO:0007669"/>
    <property type="project" value="UniProtKB-KW"/>
</dbReference>
<feature type="signal peptide" evidence="6">
    <location>
        <begin position="1"/>
        <end position="23"/>
    </location>
</feature>
<comment type="caution">
    <text evidence="7">The sequence shown here is derived from an EMBL/GenBank/DDBJ whole genome shotgun (WGS) entry which is preliminary data.</text>
</comment>
<comment type="subcellular location">
    <subcellularLocation>
        <location evidence="1 6">Secreted</location>
    </subcellularLocation>
</comment>
<keyword evidence="5 6" id="KW-0732">Signal</keyword>
<keyword evidence="8" id="KW-1185">Reference proteome</keyword>
<keyword evidence="3 6" id="KW-0713">Self-incompatibility</keyword>
<accession>A0AA88V7A7</accession>
<feature type="chain" id="PRO_5041517757" description="S-protein homolog" evidence="6">
    <location>
        <begin position="24"/>
        <end position="176"/>
    </location>
</feature>
<evidence type="ECO:0000256" key="2">
    <source>
        <dbReference type="ARBA" id="ARBA00005581"/>
    </source>
</evidence>
<organism evidence="7 8">
    <name type="scientific">Escallonia herrerae</name>
    <dbReference type="NCBI Taxonomy" id="1293975"/>
    <lineage>
        <taxon>Eukaryota</taxon>
        <taxon>Viridiplantae</taxon>
        <taxon>Streptophyta</taxon>
        <taxon>Embryophyta</taxon>
        <taxon>Tracheophyta</taxon>
        <taxon>Spermatophyta</taxon>
        <taxon>Magnoliopsida</taxon>
        <taxon>eudicotyledons</taxon>
        <taxon>Gunneridae</taxon>
        <taxon>Pentapetalae</taxon>
        <taxon>asterids</taxon>
        <taxon>campanulids</taxon>
        <taxon>Escalloniales</taxon>
        <taxon>Escalloniaceae</taxon>
        <taxon>Escallonia</taxon>
    </lineage>
</organism>
<name>A0AA88V7A7_9ASTE</name>
<proteinExistence type="inferred from homology"/>
<dbReference type="EMBL" id="JAVXUP010002456">
    <property type="protein sequence ID" value="KAK3003190.1"/>
    <property type="molecule type" value="Genomic_DNA"/>
</dbReference>
<dbReference type="PANTHER" id="PTHR31232:SF155">
    <property type="entry name" value="PLANT SELF-INCOMPATIBILITY PROTEIN S1 FAMILY"/>
    <property type="match status" value="1"/>
</dbReference>